<protein>
    <submittedName>
        <fullName evidence="3">Uncharacterized protein</fullName>
    </submittedName>
</protein>
<keyword evidence="2" id="KW-0472">Membrane</keyword>
<reference evidence="3" key="2">
    <citation type="journal article" date="2021" name="World Allergy Organ. J.">
        <title>Chromosome-level assembly of Dermatophagoides farinae genome and transcriptome reveals two novel allergens Der f 37 and Der f 39.</title>
        <authorList>
            <person name="Chen J."/>
            <person name="Cai Z."/>
            <person name="Fan D."/>
            <person name="Hu J."/>
            <person name="Hou Y."/>
            <person name="He Y."/>
            <person name="Zhang Z."/>
            <person name="Zhao Z."/>
            <person name="Gao P."/>
            <person name="Hu W."/>
            <person name="Sun J."/>
            <person name="Li J."/>
            <person name="Ji K."/>
        </authorList>
    </citation>
    <scope>NUCLEOTIDE SEQUENCE</scope>
    <source>
        <strain evidence="3">JKM2019</strain>
    </source>
</reference>
<dbReference type="Proteomes" id="UP000828236">
    <property type="component" value="Unassembled WGS sequence"/>
</dbReference>
<feature type="region of interest" description="Disordered" evidence="1">
    <location>
        <begin position="87"/>
        <end position="122"/>
    </location>
</feature>
<dbReference type="AlphaFoldDB" id="A0A9D4SD47"/>
<keyword evidence="2" id="KW-1133">Transmembrane helix</keyword>
<evidence type="ECO:0000256" key="1">
    <source>
        <dbReference type="SAM" id="MobiDB-lite"/>
    </source>
</evidence>
<evidence type="ECO:0000256" key="2">
    <source>
        <dbReference type="SAM" id="Phobius"/>
    </source>
</evidence>
<evidence type="ECO:0000313" key="3">
    <source>
        <dbReference type="EMBL" id="KAH7637311.1"/>
    </source>
</evidence>
<reference evidence="3" key="1">
    <citation type="submission" date="2020-06" db="EMBL/GenBank/DDBJ databases">
        <authorList>
            <person name="Ji K."/>
            <person name="Li J."/>
        </authorList>
    </citation>
    <scope>NUCLEOTIDE SEQUENCE</scope>
    <source>
        <strain evidence="3">JKM2019</strain>
        <tissue evidence="3">Whole body</tissue>
    </source>
</reference>
<proteinExistence type="predicted"/>
<sequence>MSSSSESSSESPIIDSTIIESATNSTSLNWASEWFGYIALCMFSMVLVVPTLGIFGLMIWEYFSDEAERKAERKKEIDEAFDDIRIDDINDDDTPMNTNDYDNFDADLFDDDSDTDTDSETENLNDVDSVLKQAECLLHRRKRPIRTTDNNDTDAANKFDEILT</sequence>
<accession>A0A9D4SD47</accession>
<feature type="compositionally biased region" description="Acidic residues" evidence="1">
    <location>
        <begin position="102"/>
        <end position="122"/>
    </location>
</feature>
<dbReference type="EMBL" id="SDOV01000009">
    <property type="protein sequence ID" value="KAH7637311.1"/>
    <property type="molecule type" value="Genomic_DNA"/>
</dbReference>
<name>A0A9D4SD47_DERFA</name>
<feature type="transmembrane region" description="Helical" evidence="2">
    <location>
        <begin position="34"/>
        <end position="60"/>
    </location>
</feature>
<gene>
    <name evidence="3" type="ORF">HUG17_7517</name>
</gene>
<keyword evidence="2" id="KW-0812">Transmembrane</keyword>
<organism evidence="3">
    <name type="scientific">Dermatophagoides farinae</name>
    <name type="common">American house dust mite</name>
    <dbReference type="NCBI Taxonomy" id="6954"/>
    <lineage>
        <taxon>Eukaryota</taxon>
        <taxon>Metazoa</taxon>
        <taxon>Ecdysozoa</taxon>
        <taxon>Arthropoda</taxon>
        <taxon>Chelicerata</taxon>
        <taxon>Arachnida</taxon>
        <taxon>Acari</taxon>
        <taxon>Acariformes</taxon>
        <taxon>Sarcoptiformes</taxon>
        <taxon>Astigmata</taxon>
        <taxon>Psoroptidia</taxon>
        <taxon>Analgoidea</taxon>
        <taxon>Pyroglyphidae</taxon>
        <taxon>Dermatophagoidinae</taxon>
        <taxon>Dermatophagoides</taxon>
    </lineage>
</organism>
<comment type="caution">
    <text evidence="3">The sequence shown here is derived from an EMBL/GenBank/DDBJ whole genome shotgun (WGS) entry which is preliminary data.</text>
</comment>